<keyword evidence="5" id="KW-1185">Reference proteome</keyword>
<dbReference type="SUPFAM" id="SSF53098">
    <property type="entry name" value="Ribonuclease H-like"/>
    <property type="match status" value="1"/>
</dbReference>
<evidence type="ECO:0000256" key="2">
    <source>
        <dbReference type="ARBA" id="ARBA00026073"/>
    </source>
</evidence>
<evidence type="ECO:0000259" key="3">
    <source>
        <dbReference type="SMART" id="SM00479"/>
    </source>
</evidence>
<dbReference type="GO" id="GO:0008408">
    <property type="term" value="F:3'-5' exonuclease activity"/>
    <property type="evidence" value="ECO:0007669"/>
    <property type="project" value="TreeGrafter"/>
</dbReference>
<dbReference type="NCBIfam" id="TIGR00573">
    <property type="entry name" value="dnaq"/>
    <property type="match status" value="1"/>
</dbReference>
<reference evidence="5" key="1">
    <citation type="submission" date="2016-11" db="EMBL/GenBank/DDBJ databases">
        <authorList>
            <person name="Varghese N."/>
            <person name="Submissions S."/>
        </authorList>
    </citation>
    <scope>NUCLEOTIDE SEQUENCE [LARGE SCALE GENOMIC DNA]</scope>
    <source>
        <strain evidence="5">DSM 19858</strain>
    </source>
</reference>
<sequence length="219" mass="25751">MIGFFKKRKKNFPDFWNRYEAQFEEKLPSDISKVRFVVLDTETTGFDYETDRILSIGALSLCDNSIAVNQSFEVFLDQYFYHPKNIEIHGIMQEEPKERITEIEALMRFLKYIGNSVLVAHHAGFDIKMINQALRRHGMPRLRNKVLDTSILYKRSLIKSPLLVPQEQYTLDQLAEKFDISTKDRHTALGDAYITAIAFMKIVERLRQSKNLTLKKLWR</sequence>
<proteinExistence type="predicted"/>
<dbReference type="PANTHER" id="PTHR30231">
    <property type="entry name" value="DNA POLYMERASE III SUBUNIT EPSILON"/>
    <property type="match status" value="1"/>
</dbReference>
<gene>
    <name evidence="4" type="ORF">SAMN04488513_10459</name>
</gene>
<organism evidence="4 5">
    <name type="scientific">Pseudozobellia thermophila</name>
    <dbReference type="NCBI Taxonomy" id="192903"/>
    <lineage>
        <taxon>Bacteria</taxon>
        <taxon>Pseudomonadati</taxon>
        <taxon>Bacteroidota</taxon>
        <taxon>Flavobacteriia</taxon>
        <taxon>Flavobacteriales</taxon>
        <taxon>Flavobacteriaceae</taxon>
        <taxon>Pseudozobellia</taxon>
    </lineage>
</organism>
<dbReference type="InterPro" id="IPR006054">
    <property type="entry name" value="DnaQ"/>
</dbReference>
<dbReference type="GO" id="GO:0003677">
    <property type="term" value="F:DNA binding"/>
    <property type="evidence" value="ECO:0007669"/>
    <property type="project" value="InterPro"/>
</dbReference>
<dbReference type="Gene3D" id="3.30.420.10">
    <property type="entry name" value="Ribonuclease H-like superfamily/Ribonuclease H"/>
    <property type="match status" value="1"/>
</dbReference>
<comment type="function">
    <text evidence="1">DNA polymerase III is a complex, multichain enzyme responsible for most of the replicative synthesis in bacteria. The epsilon subunit contain the editing function and is a proofreading 3'-5' exonuclease.</text>
</comment>
<dbReference type="InterPro" id="IPR012337">
    <property type="entry name" value="RNaseH-like_sf"/>
</dbReference>
<dbReference type="RefSeq" id="WP_072994098.1">
    <property type="nucleotide sequence ID" value="NZ_FQYU01000004.1"/>
</dbReference>
<dbReference type="InterPro" id="IPR013520">
    <property type="entry name" value="Ribonucl_H"/>
</dbReference>
<evidence type="ECO:0000313" key="5">
    <source>
        <dbReference type="Proteomes" id="UP000184543"/>
    </source>
</evidence>
<evidence type="ECO:0000256" key="1">
    <source>
        <dbReference type="ARBA" id="ARBA00025483"/>
    </source>
</evidence>
<dbReference type="Proteomes" id="UP000184543">
    <property type="component" value="Unassembled WGS sequence"/>
</dbReference>
<dbReference type="PANTHER" id="PTHR30231:SF41">
    <property type="entry name" value="DNA POLYMERASE III SUBUNIT EPSILON"/>
    <property type="match status" value="1"/>
</dbReference>
<dbReference type="CDD" id="cd06127">
    <property type="entry name" value="DEDDh"/>
    <property type="match status" value="1"/>
</dbReference>
<dbReference type="FunFam" id="3.30.420.10:FF:000045">
    <property type="entry name" value="3'-5' exonuclease DinG"/>
    <property type="match status" value="1"/>
</dbReference>
<dbReference type="GO" id="GO:0005829">
    <property type="term" value="C:cytosol"/>
    <property type="evidence" value="ECO:0007669"/>
    <property type="project" value="TreeGrafter"/>
</dbReference>
<dbReference type="STRING" id="192903.SAMN04488513_10459"/>
<name>A0A1M6INH6_9FLAO</name>
<dbReference type="SMART" id="SM00479">
    <property type="entry name" value="EXOIII"/>
    <property type="match status" value="1"/>
</dbReference>
<protein>
    <submittedName>
        <fullName evidence="4">DNA polymerase-3 subunit epsilon</fullName>
    </submittedName>
</protein>
<comment type="subunit">
    <text evidence="2">DNA polymerase III contains a core (composed of alpha, epsilon and theta chains) that associates with a tau subunit. This core dimerizes to form the POLIII' complex. PolIII' associates with the gamma complex (composed of gamma, delta, delta', psi and chi chains) and with the beta chain to form the complete DNA polymerase III complex.</text>
</comment>
<dbReference type="GO" id="GO:0045004">
    <property type="term" value="P:DNA replication proofreading"/>
    <property type="evidence" value="ECO:0007669"/>
    <property type="project" value="TreeGrafter"/>
</dbReference>
<accession>A0A1M6INH6</accession>
<dbReference type="OrthoDB" id="9803913at2"/>
<dbReference type="GO" id="GO:0003887">
    <property type="term" value="F:DNA-directed DNA polymerase activity"/>
    <property type="evidence" value="ECO:0007669"/>
    <property type="project" value="InterPro"/>
</dbReference>
<dbReference type="InterPro" id="IPR036397">
    <property type="entry name" value="RNaseH_sf"/>
</dbReference>
<dbReference type="EMBL" id="FQYU01000004">
    <property type="protein sequence ID" value="SHJ36006.1"/>
    <property type="molecule type" value="Genomic_DNA"/>
</dbReference>
<evidence type="ECO:0000313" key="4">
    <source>
        <dbReference type="EMBL" id="SHJ36006.1"/>
    </source>
</evidence>
<feature type="domain" description="Exonuclease" evidence="3">
    <location>
        <begin position="35"/>
        <end position="208"/>
    </location>
</feature>
<dbReference type="Pfam" id="PF00929">
    <property type="entry name" value="RNase_T"/>
    <property type="match status" value="1"/>
</dbReference>
<dbReference type="AlphaFoldDB" id="A0A1M6INH6"/>